<dbReference type="EMBL" id="LXQA010220230">
    <property type="protein sequence ID" value="MCI35099.1"/>
    <property type="molecule type" value="Genomic_DNA"/>
</dbReference>
<protein>
    <submittedName>
        <fullName evidence="1">Uncharacterized protein</fullName>
    </submittedName>
</protein>
<evidence type="ECO:0000313" key="1">
    <source>
        <dbReference type="EMBL" id="MCI35099.1"/>
    </source>
</evidence>
<evidence type="ECO:0000313" key="2">
    <source>
        <dbReference type="Proteomes" id="UP000265520"/>
    </source>
</evidence>
<reference evidence="1 2" key="1">
    <citation type="journal article" date="2018" name="Front. Plant Sci.">
        <title>Red Clover (Trifolium pratense) and Zigzag Clover (T. medium) - A Picture of Genomic Similarities and Differences.</title>
        <authorList>
            <person name="Dluhosova J."/>
            <person name="Istvanek J."/>
            <person name="Nedelnik J."/>
            <person name="Repkova J."/>
        </authorList>
    </citation>
    <scope>NUCLEOTIDE SEQUENCE [LARGE SCALE GENOMIC DNA]</scope>
    <source>
        <strain evidence="2">cv. 10/8</strain>
        <tissue evidence="1">Leaf</tissue>
    </source>
</reference>
<dbReference type="AlphaFoldDB" id="A0A392RFR8"/>
<dbReference type="Proteomes" id="UP000265520">
    <property type="component" value="Unassembled WGS sequence"/>
</dbReference>
<sequence>MVAHMRGGDHVTDNDEILDRHAVSLMGVEETCASSVAATCKGYEEAL</sequence>
<keyword evidence="2" id="KW-1185">Reference proteome</keyword>
<comment type="caution">
    <text evidence="1">The sequence shown here is derived from an EMBL/GenBank/DDBJ whole genome shotgun (WGS) entry which is preliminary data.</text>
</comment>
<proteinExistence type="predicted"/>
<organism evidence="1 2">
    <name type="scientific">Trifolium medium</name>
    <dbReference type="NCBI Taxonomy" id="97028"/>
    <lineage>
        <taxon>Eukaryota</taxon>
        <taxon>Viridiplantae</taxon>
        <taxon>Streptophyta</taxon>
        <taxon>Embryophyta</taxon>
        <taxon>Tracheophyta</taxon>
        <taxon>Spermatophyta</taxon>
        <taxon>Magnoliopsida</taxon>
        <taxon>eudicotyledons</taxon>
        <taxon>Gunneridae</taxon>
        <taxon>Pentapetalae</taxon>
        <taxon>rosids</taxon>
        <taxon>fabids</taxon>
        <taxon>Fabales</taxon>
        <taxon>Fabaceae</taxon>
        <taxon>Papilionoideae</taxon>
        <taxon>50 kb inversion clade</taxon>
        <taxon>NPAAA clade</taxon>
        <taxon>Hologalegina</taxon>
        <taxon>IRL clade</taxon>
        <taxon>Trifolieae</taxon>
        <taxon>Trifolium</taxon>
    </lineage>
</organism>
<name>A0A392RFR8_9FABA</name>
<accession>A0A392RFR8</accession>